<dbReference type="Gene3D" id="3.40.50.1110">
    <property type="entry name" value="SGNH hydrolase"/>
    <property type="match status" value="1"/>
</dbReference>
<keyword evidence="4" id="KW-1185">Reference proteome</keyword>
<evidence type="ECO:0000256" key="1">
    <source>
        <dbReference type="SAM" id="MobiDB-lite"/>
    </source>
</evidence>
<dbReference type="EMBL" id="CP015515">
    <property type="protein sequence ID" value="AND16816.1"/>
    <property type="molecule type" value="Genomic_DNA"/>
</dbReference>
<proteinExistence type="predicted"/>
<dbReference type="InterPro" id="IPR051532">
    <property type="entry name" value="Ester_Hydrolysis_Enzymes"/>
</dbReference>
<feature type="compositionally biased region" description="Basic and acidic residues" evidence="1">
    <location>
        <begin position="10"/>
        <end position="25"/>
    </location>
</feature>
<dbReference type="PATRIC" id="fig|33888.3.peg.1853"/>
<evidence type="ECO:0000259" key="2">
    <source>
        <dbReference type="Pfam" id="PF13472"/>
    </source>
</evidence>
<feature type="region of interest" description="Disordered" evidence="1">
    <location>
        <begin position="1"/>
        <end position="25"/>
    </location>
</feature>
<evidence type="ECO:0000313" key="4">
    <source>
        <dbReference type="Proteomes" id="UP000077071"/>
    </source>
</evidence>
<dbReference type="PANTHER" id="PTHR30383">
    <property type="entry name" value="THIOESTERASE 1/PROTEASE 1/LYSOPHOSPHOLIPASE L1"/>
    <property type="match status" value="1"/>
</dbReference>
<dbReference type="AlphaFoldDB" id="A0A160KSW2"/>
<dbReference type="SUPFAM" id="SSF52266">
    <property type="entry name" value="SGNH hydrolase"/>
    <property type="match status" value="1"/>
</dbReference>
<sequence length="227" mass="25019">MTMEGSDGGETARDADERSTMSERSMADAGRDFQLGKVLFIGDSIIQAGAWGDWLTESTVVDEGVGGATTADVVARLPELVAQEPDTVVLLIGTNDLAWHRTTEHVVRNIETVVATFRRDLPDVRILVTSVLPRGHEFAPQIREINRHLWQFAPTAHAGYLDLWPVLAGEDGGLLEQYSPDGLHLNEDGYHAWREALGPALEAVVRMPPRTRPLTLPYDEFARPKTA</sequence>
<dbReference type="Proteomes" id="UP000077071">
    <property type="component" value="Chromosome"/>
</dbReference>
<name>A0A160KSW2_9MICO</name>
<dbReference type="Pfam" id="PF13472">
    <property type="entry name" value="Lipase_GDSL_2"/>
    <property type="match status" value="1"/>
</dbReference>
<reference evidence="3 4" key="1">
    <citation type="submission" date="2016-05" db="EMBL/GenBank/DDBJ databases">
        <title>Complete genome sequence of Rathayibacter tritici NCPPB 1953.</title>
        <authorList>
            <person name="Park J."/>
            <person name="Lee H.-H."/>
            <person name="Lee S.-W."/>
            <person name="Seo Y.-S."/>
        </authorList>
    </citation>
    <scope>NUCLEOTIDE SEQUENCE [LARGE SCALE GENOMIC DNA]</scope>
    <source>
        <strain evidence="3 4">NCPPB 1953</strain>
    </source>
</reference>
<gene>
    <name evidence="3" type="ORF">A6122_1683</name>
</gene>
<organism evidence="3 4">
    <name type="scientific">Rathayibacter tritici</name>
    <dbReference type="NCBI Taxonomy" id="33888"/>
    <lineage>
        <taxon>Bacteria</taxon>
        <taxon>Bacillati</taxon>
        <taxon>Actinomycetota</taxon>
        <taxon>Actinomycetes</taxon>
        <taxon>Micrococcales</taxon>
        <taxon>Microbacteriaceae</taxon>
        <taxon>Rathayibacter</taxon>
    </lineage>
</organism>
<dbReference type="InterPro" id="IPR036514">
    <property type="entry name" value="SGNH_hydro_sf"/>
</dbReference>
<evidence type="ECO:0000313" key="3">
    <source>
        <dbReference type="EMBL" id="AND16816.1"/>
    </source>
</evidence>
<dbReference type="KEGG" id="rtn:A6122_1683"/>
<dbReference type="STRING" id="33888.A6122_1683"/>
<accession>A0A160KSW2</accession>
<dbReference type="InterPro" id="IPR013830">
    <property type="entry name" value="SGNH_hydro"/>
</dbReference>
<protein>
    <recommendedName>
        <fullName evidence="2">SGNH hydrolase-type esterase domain-containing protein</fullName>
    </recommendedName>
</protein>
<feature type="domain" description="SGNH hydrolase-type esterase" evidence="2">
    <location>
        <begin position="40"/>
        <end position="191"/>
    </location>
</feature>